<dbReference type="Gene3D" id="1.20.58.80">
    <property type="entry name" value="Phosphotransferase system, lactose/cellobiose-type IIA subunit"/>
    <property type="match status" value="1"/>
</dbReference>
<dbReference type="AlphaFoldDB" id="A0A0D1ZQ64"/>
<feature type="compositionally biased region" description="Polar residues" evidence="1">
    <location>
        <begin position="755"/>
        <end position="775"/>
    </location>
</feature>
<feature type="domain" description="MIT" evidence="2">
    <location>
        <begin position="271"/>
        <end position="335"/>
    </location>
</feature>
<organism evidence="3 4">
    <name type="scientific">Exophiala mesophila</name>
    <name type="common">Black yeast-like fungus</name>
    <dbReference type="NCBI Taxonomy" id="212818"/>
    <lineage>
        <taxon>Eukaryota</taxon>
        <taxon>Fungi</taxon>
        <taxon>Dikarya</taxon>
        <taxon>Ascomycota</taxon>
        <taxon>Pezizomycotina</taxon>
        <taxon>Eurotiomycetes</taxon>
        <taxon>Chaetothyriomycetidae</taxon>
        <taxon>Chaetothyriales</taxon>
        <taxon>Herpotrichiellaceae</taxon>
        <taxon>Exophiala</taxon>
    </lineage>
</organism>
<feature type="compositionally biased region" description="Polar residues" evidence="1">
    <location>
        <begin position="218"/>
        <end position="231"/>
    </location>
</feature>
<dbReference type="HOGENOM" id="CLU_001575_0_0_1"/>
<feature type="compositionally biased region" description="Polar residues" evidence="1">
    <location>
        <begin position="137"/>
        <end position="183"/>
    </location>
</feature>
<dbReference type="STRING" id="212818.A0A0D1ZQ64"/>
<keyword evidence="4" id="KW-1185">Reference proteome</keyword>
<protein>
    <recommendedName>
        <fullName evidence="2">MIT domain-containing protein</fullName>
    </recommendedName>
</protein>
<feature type="region of interest" description="Disordered" evidence="1">
    <location>
        <begin position="413"/>
        <end position="448"/>
    </location>
</feature>
<dbReference type="Proteomes" id="UP000054302">
    <property type="component" value="Unassembled WGS sequence"/>
</dbReference>
<dbReference type="VEuPathDB" id="FungiDB:PV10_00578"/>
<accession>A0A0D1ZQ64</accession>
<proteinExistence type="predicted"/>
<dbReference type="EMBL" id="KN847520">
    <property type="protein sequence ID" value="KIV96757.1"/>
    <property type="molecule type" value="Genomic_DNA"/>
</dbReference>
<evidence type="ECO:0000313" key="3">
    <source>
        <dbReference type="EMBL" id="KIV96757.1"/>
    </source>
</evidence>
<evidence type="ECO:0000313" key="4">
    <source>
        <dbReference type="Proteomes" id="UP000054302"/>
    </source>
</evidence>
<reference evidence="3 4" key="1">
    <citation type="submission" date="2015-01" db="EMBL/GenBank/DDBJ databases">
        <title>The Genome Sequence of Exophiala mesophila CBS40295.</title>
        <authorList>
            <consortium name="The Broad Institute Genomics Platform"/>
            <person name="Cuomo C."/>
            <person name="de Hoog S."/>
            <person name="Gorbushina A."/>
            <person name="Stielow B."/>
            <person name="Teixiera M."/>
            <person name="Abouelleil A."/>
            <person name="Chapman S.B."/>
            <person name="Priest M."/>
            <person name="Young S.K."/>
            <person name="Wortman J."/>
            <person name="Nusbaum C."/>
            <person name="Birren B."/>
        </authorList>
    </citation>
    <scope>NUCLEOTIDE SEQUENCE [LARGE SCALE GENOMIC DNA]</scope>
    <source>
        <strain evidence="3 4">CBS 40295</strain>
    </source>
</reference>
<feature type="compositionally biased region" description="Pro residues" evidence="1">
    <location>
        <begin position="664"/>
        <end position="678"/>
    </location>
</feature>
<name>A0A0D1ZQ64_EXOME</name>
<dbReference type="PANTHER" id="PTHR37327">
    <property type="entry name" value="CHROMOSOME 1, WHOLE GENOME SHOTGUN SEQUENCE"/>
    <property type="match status" value="1"/>
</dbReference>
<feature type="compositionally biased region" description="Polar residues" evidence="1">
    <location>
        <begin position="246"/>
        <end position="256"/>
    </location>
</feature>
<dbReference type="Pfam" id="PF04212">
    <property type="entry name" value="MIT"/>
    <property type="match status" value="1"/>
</dbReference>
<dbReference type="OrthoDB" id="2245455at2759"/>
<sequence length="1192" mass="129272">MSFSGIPTSAYNRTSTTTNSTSSSTQSLRKSSSVSVRSTSRNAPLGTRSRSPDFVSPYTIDSRTETSQSRFRSDRRPSEGKTLTPNLNINRWSHSTSSSVSAVDTDAGKIRANSSRRMSAGPSVVTGPPPLDRTQFAPFSSSSLRADGQSPQRIQSSSSMLHPARSYNQRDASPISASPLTPTSMFNPSASEYFADSWQARKASKLGDQVAMSVYMTSGQQLDDPTQQTSPLDPRAESQEPPMQIQGDSSTMSNGPTRGRSHRSPTQKTMLSKALAKANSAVLLDNAQNIEGAIEAYDEACELLQQVMVRSSDMDDRKKLSAIRSTYSNRIAELHDLEPFPGLHEKALPDDPPYDEGNKSFFTSDVTDVDTADVLKTVQIPPRGESLLPEIYGGEAYLNEPSTRSRLNIPSLSLPMESQYMPPPLSPRRPLSPVDDDEDGRGTDTPQATKRAFDVSSNIAHYRGISTESTSWLDTYEDASSSARSSRLSSMDVGIRDSTLLVDDIGADLDAALDAAVDAAWDDSLNEESTPKLEKTQNFDQDYTLPLPTMTSASLSIPLDLELNRDYDEGNSSDEEERLLEEMTKGYVFDDFSFDDQSKSTIPRQSDSSTVSARTWTSSVPSTAISNMTTLTTLMESQEPASELSPRPIPPAKNSPVTAAPTVSLPPAPTMLPPPPRSRPTSTEKYAGLGLRERRFSGQGNKQLKIETFNKRSSSMLATKIIDVPTNPSAAVAETQLQIPPTSSMDKTPSPLTNANPVTPMTSIPSIESVGSISPLTPPLTRGDSLGSPDDGIVQPPSPSKLVKAMPPSVLKKRLSSSSLRMRNLSVTTLDNSGESPLTPNTIGMPDNKNVVPPLPSAALPTPSMGAFGPHLLQTGGYYLFEDHIQPVTPKTPTSPTSVSLPHPQQLESCPEPTLLRPFWLMRCLYQTLAHPRGGYVTTKLFIPRDIWRVRNVKLKALDDKISQCDHLTQALLKLAKVDTLDADAVLEELQSFETIIEQVRTTLQKKLGSEVGFSGSSNLFKNNPEDQDATGSKSGGTTTKSSIASSWRKLRSKSSAPAIGNQSGSKDLASGLNMSSLPMTMASVMSSSRSHANRKLNPPPTPSQLPNIAIVYATYMSSLARLFDAVQVLDGIARQVEDPGLKCSSKTQVGLELGVKNAAEFFAFFIIRFVMTDLSLLLDKFLKRGSEWVVT</sequence>
<feature type="compositionally biased region" description="Low complexity" evidence="1">
    <location>
        <begin position="816"/>
        <end position="827"/>
    </location>
</feature>
<evidence type="ECO:0000256" key="1">
    <source>
        <dbReference type="SAM" id="MobiDB-lite"/>
    </source>
</evidence>
<dbReference type="RefSeq" id="XP_016228331.1">
    <property type="nucleotide sequence ID" value="XM_016364682.1"/>
</dbReference>
<feature type="compositionally biased region" description="Low complexity" evidence="1">
    <location>
        <begin position="1031"/>
        <end position="1043"/>
    </location>
</feature>
<feature type="region of interest" description="Disordered" evidence="1">
    <location>
        <begin position="218"/>
        <end position="272"/>
    </location>
</feature>
<dbReference type="GeneID" id="27318423"/>
<feature type="compositionally biased region" description="Low complexity" evidence="1">
    <location>
        <begin position="95"/>
        <end position="105"/>
    </location>
</feature>
<gene>
    <name evidence="3" type="ORF">PV10_00578</name>
</gene>
<feature type="compositionally biased region" description="Polar residues" evidence="1">
    <location>
        <begin position="59"/>
        <end position="70"/>
    </location>
</feature>
<dbReference type="InterPro" id="IPR007330">
    <property type="entry name" value="MIT_dom"/>
</dbReference>
<dbReference type="SUPFAM" id="SSF116846">
    <property type="entry name" value="MIT domain"/>
    <property type="match status" value="1"/>
</dbReference>
<feature type="compositionally biased region" description="Polar residues" evidence="1">
    <location>
        <begin position="828"/>
        <end position="842"/>
    </location>
</feature>
<dbReference type="InterPro" id="IPR036181">
    <property type="entry name" value="MIT_dom_sf"/>
</dbReference>
<feature type="compositionally biased region" description="Low complexity" evidence="1">
    <location>
        <begin position="8"/>
        <end position="41"/>
    </location>
</feature>
<feature type="region of interest" description="Disordered" evidence="1">
    <location>
        <begin position="755"/>
        <end position="847"/>
    </location>
</feature>
<feature type="region of interest" description="Disordered" evidence="1">
    <location>
        <begin position="1017"/>
        <end position="1068"/>
    </location>
</feature>
<feature type="region of interest" description="Disordered" evidence="1">
    <location>
        <begin position="636"/>
        <end position="684"/>
    </location>
</feature>
<feature type="region of interest" description="Disordered" evidence="1">
    <location>
        <begin position="1"/>
        <end position="183"/>
    </location>
</feature>
<dbReference type="OMA" id="PNANYMG"/>
<dbReference type="PANTHER" id="PTHR37327:SF1">
    <property type="entry name" value="MICROTUBULE INTERACTING AND TRANSPORT DOMAIN-CONTAINING PROTEIN"/>
    <property type="match status" value="1"/>
</dbReference>
<feature type="compositionally biased region" description="Polar residues" evidence="1">
    <location>
        <begin position="81"/>
        <end position="94"/>
    </location>
</feature>
<evidence type="ECO:0000259" key="2">
    <source>
        <dbReference type="Pfam" id="PF04212"/>
    </source>
</evidence>